<protein>
    <submittedName>
        <fullName evidence="2">Uncharacterized protein</fullName>
    </submittedName>
</protein>
<evidence type="ECO:0000313" key="3">
    <source>
        <dbReference type="Proteomes" id="UP000295382"/>
    </source>
</evidence>
<feature type="region of interest" description="Disordered" evidence="1">
    <location>
        <begin position="90"/>
        <end position="112"/>
    </location>
</feature>
<dbReference type="Proteomes" id="UP000295382">
    <property type="component" value="Unassembled WGS sequence"/>
</dbReference>
<accession>A0A4R3HYJ7</accession>
<dbReference type="EMBL" id="SLZQ01000003">
    <property type="protein sequence ID" value="TCS37934.1"/>
    <property type="molecule type" value="Genomic_DNA"/>
</dbReference>
<name>A0A4R3HYJ7_PAULE</name>
<dbReference type="AlphaFoldDB" id="A0A4R3HYJ7"/>
<organism evidence="2 3">
    <name type="scientific">Paucimonas lemoignei</name>
    <name type="common">Pseudomonas lemoignei</name>
    <dbReference type="NCBI Taxonomy" id="29443"/>
    <lineage>
        <taxon>Bacteria</taxon>
        <taxon>Pseudomonadati</taxon>
        <taxon>Pseudomonadota</taxon>
        <taxon>Betaproteobacteria</taxon>
        <taxon>Burkholderiales</taxon>
        <taxon>Burkholderiaceae</taxon>
        <taxon>Paucimonas</taxon>
    </lineage>
</organism>
<proteinExistence type="predicted"/>
<comment type="caution">
    <text evidence="2">The sequence shown here is derived from an EMBL/GenBank/DDBJ whole genome shotgun (WGS) entry which is preliminary data.</text>
</comment>
<reference evidence="2 3" key="1">
    <citation type="submission" date="2019-03" db="EMBL/GenBank/DDBJ databases">
        <title>Genomic Encyclopedia of Type Strains, Phase IV (KMG-IV): sequencing the most valuable type-strain genomes for metagenomic binning, comparative biology and taxonomic classification.</title>
        <authorList>
            <person name="Goeker M."/>
        </authorList>
    </citation>
    <scope>NUCLEOTIDE SEQUENCE [LARGE SCALE GENOMIC DNA]</scope>
    <source>
        <strain evidence="2 3">DSM 7445</strain>
    </source>
</reference>
<keyword evidence="3" id="KW-1185">Reference proteome</keyword>
<gene>
    <name evidence="2" type="ORF">EDC30_103226</name>
</gene>
<sequence>MTDKPTFRELCFRFGLAWSNREVEDEVLLNIALLKPHFDIILAAAKEFGIEKLLSSWDKVQKACPDEAAYARPHTERMLTNIERAIEKVRAERAAGSPGESGSGVLNNSRHC</sequence>
<evidence type="ECO:0000256" key="1">
    <source>
        <dbReference type="SAM" id="MobiDB-lite"/>
    </source>
</evidence>
<dbReference type="RefSeq" id="WP_132258000.1">
    <property type="nucleotide sequence ID" value="NZ_SLZQ01000003.1"/>
</dbReference>
<dbReference type="OrthoDB" id="9154709at2"/>
<evidence type="ECO:0000313" key="2">
    <source>
        <dbReference type="EMBL" id="TCS37934.1"/>
    </source>
</evidence>